<dbReference type="Pfam" id="PF07796">
    <property type="entry name" value="DUF1638"/>
    <property type="match status" value="1"/>
</dbReference>
<proteinExistence type="predicted"/>
<accession>A0A484HJL8</accession>
<dbReference type="AlphaFoldDB" id="A0A484HJL8"/>
<reference evidence="2" key="1">
    <citation type="submission" date="2019-01" db="EMBL/GenBank/DDBJ databases">
        <authorList>
            <consortium name="Genoscope - CEA"/>
            <person name="William W."/>
        </authorList>
    </citation>
    <scope>NUCLEOTIDE SEQUENCE</scope>
    <source>
        <strain evidence="2">CR-1</strain>
    </source>
</reference>
<sequence>MSHVSFQDIAIVACGTMSLELSHLKKEGFLDARAIFYTTPGLHQDIPELERQLVRNIKRAKEKASRTLVVYGEKFCYVNVDDPTRDMKTIIEEQGPGVTRIRATHCMDMLADETEREKIAREIAGGENVWWMTPGWIRHRAEVFKGWDKGVANENFPRHSGGAVVLDGIGYLDRYMSEKPEEFLEYSDWMGIPIQACPISLDRFKSLLLEQAMTKSGS</sequence>
<evidence type="ECO:0000259" key="1">
    <source>
        <dbReference type="Pfam" id="PF07796"/>
    </source>
</evidence>
<name>A0A484HJL8_9BACT</name>
<feature type="domain" description="DUF1638" evidence="1">
    <location>
        <begin position="39"/>
        <end position="208"/>
    </location>
</feature>
<dbReference type="InterPro" id="IPR012437">
    <property type="entry name" value="DUF1638"/>
</dbReference>
<gene>
    <name evidence="2" type="ORF">EPICR_50218</name>
</gene>
<dbReference type="EMBL" id="CAACVI010000045">
    <property type="protein sequence ID" value="VEN74937.1"/>
    <property type="molecule type" value="Genomic_DNA"/>
</dbReference>
<protein>
    <recommendedName>
        <fullName evidence="1">DUF1638 domain-containing protein</fullName>
    </recommendedName>
</protein>
<organism evidence="2">
    <name type="scientific">uncultured Desulfobacteraceae bacterium</name>
    <dbReference type="NCBI Taxonomy" id="218296"/>
    <lineage>
        <taxon>Bacteria</taxon>
        <taxon>Pseudomonadati</taxon>
        <taxon>Thermodesulfobacteriota</taxon>
        <taxon>Desulfobacteria</taxon>
        <taxon>Desulfobacterales</taxon>
        <taxon>Desulfobacteraceae</taxon>
        <taxon>environmental samples</taxon>
    </lineage>
</organism>
<evidence type="ECO:0000313" key="2">
    <source>
        <dbReference type="EMBL" id="VEN74937.1"/>
    </source>
</evidence>